<comment type="caution">
    <text evidence="1">The sequence shown here is derived from an EMBL/GenBank/DDBJ whole genome shotgun (WGS) entry which is preliminary data.</text>
</comment>
<reference evidence="1 2" key="1">
    <citation type="journal article" date="2020" name="BMC Genomics">
        <title>Intraspecific diversification of the crop wild relative Brassica cretica Lam. using demographic model selection.</title>
        <authorList>
            <person name="Kioukis A."/>
            <person name="Michalopoulou V.A."/>
            <person name="Briers L."/>
            <person name="Pirintsos S."/>
            <person name="Studholme D.J."/>
            <person name="Pavlidis P."/>
            <person name="Sarris P.F."/>
        </authorList>
    </citation>
    <scope>NUCLEOTIDE SEQUENCE [LARGE SCALE GENOMIC DNA]</scope>
    <source>
        <strain evidence="2">cv. PFS-1207/04</strain>
    </source>
</reference>
<accession>A0ABQ7A4T9</accession>
<name>A0ABQ7A4T9_BRACR</name>
<gene>
    <name evidence="1" type="ORF">DY000_02052655</name>
</gene>
<sequence length="195" mass="21579">MKRMLQHSSCQSSRTDCKDLITMTKESQAWPSLATDFLDFYSKTHEEEVQRLNTLRENEVRRAEKSDCRAAAVKYKAHLEKIEGALDLLVSEGLIFNSLSLVPIPEVEFIGPGEVDTTSSEDLATTGLENTGVVIVEDHVLGEDHVGDEGPVDGAVTEEPLVINQFYSNLLLLSFDNNSVAHVEKPSTANDETKE</sequence>
<evidence type="ECO:0000313" key="2">
    <source>
        <dbReference type="Proteomes" id="UP000266723"/>
    </source>
</evidence>
<dbReference type="Proteomes" id="UP000266723">
    <property type="component" value="Unassembled WGS sequence"/>
</dbReference>
<proteinExistence type="predicted"/>
<organism evidence="1 2">
    <name type="scientific">Brassica cretica</name>
    <name type="common">Mustard</name>
    <dbReference type="NCBI Taxonomy" id="69181"/>
    <lineage>
        <taxon>Eukaryota</taxon>
        <taxon>Viridiplantae</taxon>
        <taxon>Streptophyta</taxon>
        <taxon>Embryophyta</taxon>
        <taxon>Tracheophyta</taxon>
        <taxon>Spermatophyta</taxon>
        <taxon>Magnoliopsida</taxon>
        <taxon>eudicotyledons</taxon>
        <taxon>Gunneridae</taxon>
        <taxon>Pentapetalae</taxon>
        <taxon>rosids</taxon>
        <taxon>malvids</taxon>
        <taxon>Brassicales</taxon>
        <taxon>Brassicaceae</taxon>
        <taxon>Brassiceae</taxon>
        <taxon>Brassica</taxon>
    </lineage>
</organism>
<evidence type="ECO:0000313" key="1">
    <source>
        <dbReference type="EMBL" id="KAF3492683.1"/>
    </source>
</evidence>
<dbReference type="EMBL" id="QGKV02002055">
    <property type="protein sequence ID" value="KAF3492683.1"/>
    <property type="molecule type" value="Genomic_DNA"/>
</dbReference>
<keyword evidence="2" id="KW-1185">Reference proteome</keyword>
<protein>
    <submittedName>
        <fullName evidence="1">Uncharacterized protein</fullName>
    </submittedName>
</protein>